<dbReference type="InterPro" id="IPR003599">
    <property type="entry name" value="Ig_sub"/>
</dbReference>
<reference evidence="4 5" key="1">
    <citation type="submission" date="2024-06" db="EMBL/GenBank/DDBJ databases">
        <title>A chromosome-level genome assembly of beet webworm, Loxostege sticticalis.</title>
        <authorList>
            <person name="Zhang Y."/>
        </authorList>
    </citation>
    <scope>NUCLEOTIDE SEQUENCE [LARGE SCALE GENOMIC DNA]</scope>
    <source>
        <strain evidence="4">AQ028</strain>
        <tissue evidence="4">Male pupae</tissue>
    </source>
</reference>
<organism evidence="4 5">
    <name type="scientific">Loxostege sticticalis</name>
    <name type="common">Beet webworm moth</name>
    <dbReference type="NCBI Taxonomy" id="481309"/>
    <lineage>
        <taxon>Eukaryota</taxon>
        <taxon>Metazoa</taxon>
        <taxon>Ecdysozoa</taxon>
        <taxon>Arthropoda</taxon>
        <taxon>Hexapoda</taxon>
        <taxon>Insecta</taxon>
        <taxon>Pterygota</taxon>
        <taxon>Neoptera</taxon>
        <taxon>Endopterygota</taxon>
        <taxon>Lepidoptera</taxon>
        <taxon>Glossata</taxon>
        <taxon>Ditrysia</taxon>
        <taxon>Pyraloidea</taxon>
        <taxon>Crambidae</taxon>
        <taxon>Pyraustinae</taxon>
        <taxon>Loxostege</taxon>
    </lineage>
</organism>
<dbReference type="SMART" id="SM00408">
    <property type="entry name" value="IGc2"/>
    <property type="match status" value="2"/>
</dbReference>
<dbReference type="AlphaFoldDB" id="A0ABD0SJK9"/>
<dbReference type="EMBL" id="JBEDNZ010000019">
    <property type="protein sequence ID" value="KAL0820014.1"/>
    <property type="molecule type" value="Genomic_DNA"/>
</dbReference>
<evidence type="ECO:0000259" key="3">
    <source>
        <dbReference type="PROSITE" id="PS50835"/>
    </source>
</evidence>
<dbReference type="Gene3D" id="2.60.40.10">
    <property type="entry name" value="Immunoglobulins"/>
    <property type="match status" value="2"/>
</dbReference>
<dbReference type="FunFam" id="2.60.40.10:FF:001061">
    <property type="entry name" value="Uncharacterized protein, isoform C"/>
    <property type="match status" value="1"/>
</dbReference>
<evidence type="ECO:0000313" key="4">
    <source>
        <dbReference type="EMBL" id="KAL0820014.1"/>
    </source>
</evidence>
<dbReference type="InterPro" id="IPR037448">
    <property type="entry name" value="Zig-8"/>
</dbReference>
<dbReference type="InterPro" id="IPR036179">
    <property type="entry name" value="Ig-like_dom_sf"/>
</dbReference>
<dbReference type="Pfam" id="PF13927">
    <property type="entry name" value="Ig_3"/>
    <property type="match status" value="1"/>
</dbReference>
<dbReference type="Proteomes" id="UP001549921">
    <property type="component" value="Unassembled WGS sequence"/>
</dbReference>
<feature type="chain" id="PRO_5044745156" description="Ig-like domain-containing protein" evidence="2">
    <location>
        <begin position="26"/>
        <end position="326"/>
    </location>
</feature>
<dbReference type="PANTHER" id="PTHR23279:SF45">
    <property type="entry name" value="DEFECTIVE PROBOSCIS EXTENSION RESPONSE 12, ISOFORM C"/>
    <property type="match status" value="1"/>
</dbReference>
<dbReference type="InterPro" id="IPR003598">
    <property type="entry name" value="Ig_sub2"/>
</dbReference>
<keyword evidence="2" id="KW-0732">Signal</keyword>
<protein>
    <recommendedName>
        <fullName evidence="3">Ig-like domain-containing protein</fullName>
    </recommendedName>
</protein>
<name>A0ABD0SJK9_LOXSC</name>
<comment type="caution">
    <text evidence="4">The sequence shown here is derived from an EMBL/GenBank/DDBJ whole genome shotgun (WGS) entry which is preliminary data.</text>
</comment>
<dbReference type="PROSITE" id="PS50835">
    <property type="entry name" value="IG_LIKE"/>
    <property type="match status" value="2"/>
</dbReference>
<feature type="signal peptide" evidence="2">
    <location>
        <begin position="1"/>
        <end position="25"/>
    </location>
</feature>
<feature type="domain" description="Ig-like" evidence="3">
    <location>
        <begin position="183"/>
        <end position="289"/>
    </location>
</feature>
<sequence>MRRAAPALAVALLAALAAAPRAARAPRDLLRVEGPSPTDGDVTGEMHPLDLSEVPEMAEVPAWRELWYGSLEALHIHREPTINNTQEDVLVQLGAVAFLHCPVRNLGERGVSWVRRRDWHIISSGVLMYTNDERFQVLHSEGSDDWILQIKYVQKRDNGTYECQVSTASGTLSRLVHLHIAVPEAFILGADEHHVDAGSTINLVCIIEKSPVPPQYVFWYHNSRMINYDAARGVTVVTEPGPKTQSTLAIRAAGPQHSGNYTCCAANTEPAHIFVYVSEGSDKMAATLSRNASAARAFATALPLAAAVALAAAARLHARSANTLSL</sequence>
<dbReference type="InterPro" id="IPR007110">
    <property type="entry name" value="Ig-like_dom"/>
</dbReference>
<proteinExistence type="predicted"/>
<feature type="region of interest" description="Disordered" evidence="1">
    <location>
        <begin position="28"/>
        <end position="47"/>
    </location>
</feature>
<dbReference type="SMART" id="SM00409">
    <property type="entry name" value="IG"/>
    <property type="match status" value="2"/>
</dbReference>
<evidence type="ECO:0000256" key="2">
    <source>
        <dbReference type="SAM" id="SignalP"/>
    </source>
</evidence>
<dbReference type="InterPro" id="IPR013098">
    <property type="entry name" value="Ig_I-set"/>
</dbReference>
<accession>A0ABD0SJK9</accession>
<dbReference type="PANTHER" id="PTHR23279">
    <property type="entry name" value="DEFECTIVE PROBOSCIS EXTENSION RESPONSE DPR -RELATED"/>
    <property type="match status" value="1"/>
</dbReference>
<dbReference type="SUPFAM" id="SSF48726">
    <property type="entry name" value="Immunoglobulin"/>
    <property type="match status" value="2"/>
</dbReference>
<dbReference type="Pfam" id="PF07679">
    <property type="entry name" value="I-set"/>
    <property type="match status" value="1"/>
</dbReference>
<dbReference type="InterPro" id="IPR013783">
    <property type="entry name" value="Ig-like_fold"/>
</dbReference>
<feature type="domain" description="Ig-like" evidence="3">
    <location>
        <begin position="80"/>
        <end position="173"/>
    </location>
</feature>
<dbReference type="FunFam" id="2.60.40.10:FF:000533">
    <property type="entry name" value="Uncharacterized protein, isoform A"/>
    <property type="match status" value="1"/>
</dbReference>
<dbReference type="CDD" id="cd00096">
    <property type="entry name" value="Ig"/>
    <property type="match status" value="1"/>
</dbReference>
<evidence type="ECO:0000256" key="1">
    <source>
        <dbReference type="SAM" id="MobiDB-lite"/>
    </source>
</evidence>
<gene>
    <name evidence="4" type="ORF">ABMA28_005973</name>
</gene>
<evidence type="ECO:0000313" key="5">
    <source>
        <dbReference type="Proteomes" id="UP001549921"/>
    </source>
</evidence>